<evidence type="ECO:0000313" key="2">
    <source>
        <dbReference type="Proteomes" id="UP001498421"/>
    </source>
</evidence>
<proteinExistence type="predicted"/>
<dbReference type="EMBL" id="JAZAVK010000099">
    <property type="protein sequence ID" value="KAK7423431.1"/>
    <property type="molecule type" value="Genomic_DNA"/>
</dbReference>
<reference evidence="1 2" key="1">
    <citation type="journal article" date="2025" name="Microbiol. Resour. Announc.">
        <title>Draft genome sequences for Neonectria magnoliae and Neonectria punicea, canker pathogens of Liriodendron tulipifera and Acer saccharum in West Virginia.</title>
        <authorList>
            <person name="Petronek H.M."/>
            <person name="Kasson M.T."/>
            <person name="Metheny A.M."/>
            <person name="Stauder C.M."/>
            <person name="Lovett B."/>
            <person name="Lynch S.C."/>
            <person name="Garnas J.R."/>
            <person name="Kasson L.R."/>
            <person name="Stajich J.E."/>
        </authorList>
    </citation>
    <scope>NUCLEOTIDE SEQUENCE [LARGE SCALE GENOMIC DNA]</scope>
    <source>
        <strain evidence="1 2">NRRL 64651</strain>
    </source>
</reference>
<evidence type="ECO:0000313" key="1">
    <source>
        <dbReference type="EMBL" id="KAK7423431.1"/>
    </source>
</evidence>
<dbReference type="PANTHER" id="PTHR42695:SF5">
    <property type="entry name" value="GLUTAMINE AMIDOTRANSFERASE YLR126C-RELATED"/>
    <property type="match status" value="1"/>
</dbReference>
<dbReference type="SUPFAM" id="SSF52317">
    <property type="entry name" value="Class I glutamine amidotransferase-like"/>
    <property type="match status" value="1"/>
</dbReference>
<protein>
    <recommendedName>
        <fullName evidence="3">Glutamine amidotransferase domain-containing protein</fullName>
    </recommendedName>
</protein>
<gene>
    <name evidence="1" type="ORF">QQZ08_009111</name>
</gene>
<organism evidence="1 2">
    <name type="scientific">Neonectria magnoliae</name>
    <dbReference type="NCBI Taxonomy" id="2732573"/>
    <lineage>
        <taxon>Eukaryota</taxon>
        <taxon>Fungi</taxon>
        <taxon>Dikarya</taxon>
        <taxon>Ascomycota</taxon>
        <taxon>Pezizomycotina</taxon>
        <taxon>Sordariomycetes</taxon>
        <taxon>Hypocreomycetidae</taxon>
        <taxon>Hypocreales</taxon>
        <taxon>Nectriaceae</taxon>
        <taxon>Neonectria</taxon>
    </lineage>
</organism>
<dbReference type="PANTHER" id="PTHR42695">
    <property type="entry name" value="GLUTAMINE AMIDOTRANSFERASE YLR126C-RELATED"/>
    <property type="match status" value="1"/>
</dbReference>
<comment type="caution">
    <text evidence="1">The sequence shown here is derived from an EMBL/GenBank/DDBJ whole genome shotgun (WGS) entry which is preliminary data.</text>
</comment>
<dbReference type="Proteomes" id="UP001498421">
    <property type="component" value="Unassembled WGS sequence"/>
</dbReference>
<name>A0ABR1HQJ2_9HYPO</name>
<dbReference type="InterPro" id="IPR044992">
    <property type="entry name" value="ChyE-like"/>
</dbReference>
<accession>A0ABR1HQJ2</accession>
<keyword evidence="2" id="KW-1185">Reference proteome</keyword>
<sequence length="200" mass="22541">MATAAAPRRLRIAALCCFTFPENIARERGQFDKIFAAWVCAAVEARNKKKTVKERVVVELKGWNIVDKDQYPDLNDIDALIVTGSTSSVYEDQLWIHQLSNFIQGSFINIKAQYYHPSITASEIDVYENQSHVKIYGGCFGHQIVSQALLSSYGLGVQKSPNGWQVGVHSVSLRRSFRQSSRNYSKTADSHISFFTKTRS</sequence>
<dbReference type="Gene3D" id="3.40.50.880">
    <property type="match status" value="1"/>
</dbReference>
<evidence type="ECO:0008006" key="3">
    <source>
        <dbReference type="Google" id="ProtNLM"/>
    </source>
</evidence>
<dbReference type="InterPro" id="IPR029062">
    <property type="entry name" value="Class_I_gatase-like"/>
</dbReference>